<evidence type="ECO:0000313" key="9">
    <source>
        <dbReference type="Proteomes" id="UP000440367"/>
    </source>
</evidence>
<proteinExistence type="predicted"/>
<evidence type="ECO:0000313" key="8">
    <source>
        <dbReference type="Proteomes" id="UP000437068"/>
    </source>
</evidence>
<accession>A0A6A3ZMX3</accession>
<feature type="compositionally biased region" description="Basic and acidic residues" evidence="1">
    <location>
        <begin position="191"/>
        <end position="205"/>
    </location>
</feature>
<gene>
    <name evidence="6" type="ORF">PF001_g8658</name>
    <name evidence="5" type="ORF">PF002_g10812</name>
    <name evidence="4" type="ORF">PF004_g8499</name>
    <name evidence="3" type="ORF">PF007_g9598</name>
    <name evidence="2" type="ORF">PF009_g10341</name>
</gene>
<dbReference type="EMBL" id="QXGE01000397">
    <property type="protein sequence ID" value="KAE9313636.1"/>
    <property type="molecule type" value="Genomic_DNA"/>
</dbReference>
<feature type="region of interest" description="Disordered" evidence="1">
    <location>
        <begin position="182"/>
        <end position="205"/>
    </location>
</feature>
<evidence type="ECO:0000313" key="5">
    <source>
        <dbReference type="EMBL" id="KAE9237917.1"/>
    </source>
</evidence>
<feature type="compositionally biased region" description="Polar residues" evidence="1">
    <location>
        <begin position="468"/>
        <end position="484"/>
    </location>
</feature>
<dbReference type="Proteomes" id="UP000429523">
    <property type="component" value="Unassembled WGS sequence"/>
</dbReference>
<feature type="region of interest" description="Disordered" evidence="1">
    <location>
        <begin position="139"/>
        <end position="160"/>
    </location>
</feature>
<dbReference type="EMBL" id="QXFZ01000434">
    <property type="protein sequence ID" value="KAE9116622.1"/>
    <property type="molecule type" value="Genomic_DNA"/>
</dbReference>
<evidence type="ECO:0000313" key="3">
    <source>
        <dbReference type="EMBL" id="KAE9116622.1"/>
    </source>
</evidence>
<dbReference type="Proteomes" id="UP000476176">
    <property type="component" value="Unassembled WGS sequence"/>
</dbReference>
<evidence type="ECO:0000313" key="10">
    <source>
        <dbReference type="Proteomes" id="UP000441208"/>
    </source>
</evidence>
<evidence type="ECO:0000313" key="4">
    <source>
        <dbReference type="EMBL" id="KAE9237740.1"/>
    </source>
</evidence>
<sequence length="563" mass="63335">MGVGYSWKEDEKSGILQVTFQDETCEIPYGREELQDLAIETYALRPCIMRSVADVMPTEMRSIHNIVHDHFNGIGQSARRNSTIILRKLKMNQVDEAQLVPVFNIENTRVEYLPIEHILNFVFYFQGKRRAPQGASVPTALFTEPVGPPTPESTPLQSGSNDTEILQQLYDSDDDLVPIDSTQEETQAPRAKRDRDLTQEAPADRGQGRLIALRRRLDDDPEMVRDIDQLIALRQAGLGKGSSSSLVATAGSDTKLQFKPSRQQAVTHGALVNGKYSSLDAQLFAETMQSQSKEFDFLPHPGVARGFYGWDFGYRGLSSMHFSPIDLEEERQLSEKFDMTDFSMKNKLPRPPRAEDLADVVSALEVLSLLVVEMFNSLASELVNAARRFLLLLRKTKSMRGPEAVPELVAWIDECFERFRSCLAREDIEGASQVKNYFQFGHESYARVVQRVTSLKVDAALKPPAARNANTRFQRNQRNSNGSHQIPVPPEVVAALPIRKNKKLCMKYLSADGCPGKGDKCVFDYRGYFDPPKLPGIVKRFIEKAYGGLRVRQVTLEGDESKL</sequence>
<dbReference type="Proteomes" id="UP000441208">
    <property type="component" value="Unassembled WGS sequence"/>
</dbReference>
<feature type="region of interest" description="Disordered" evidence="1">
    <location>
        <begin position="466"/>
        <end position="487"/>
    </location>
</feature>
<protein>
    <submittedName>
        <fullName evidence="5">Uncharacterized protein</fullName>
    </submittedName>
</protein>
<dbReference type="EMBL" id="QXGD01000481">
    <property type="protein sequence ID" value="KAE9237917.1"/>
    <property type="molecule type" value="Genomic_DNA"/>
</dbReference>
<evidence type="ECO:0000313" key="11">
    <source>
        <dbReference type="Proteomes" id="UP000476176"/>
    </source>
</evidence>
<organism evidence="5 9">
    <name type="scientific">Phytophthora fragariae</name>
    <dbReference type="NCBI Taxonomy" id="53985"/>
    <lineage>
        <taxon>Eukaryota</taxon>
        <taxon>Sar</taxon>
        <taxon>Stramenopiles</taxon>
        <taxon>Oomycota</taxon>
        <taxon>Peronosporomycetes</taxon>
        <taxon>Peronosporales</taxon>
        <taxon>Peronosporaceae</taxon>
        <taxon>Phytophthora</taxon>
    </lineage>
</organism>
<name>A0A6A3ZMX3_9STRA</name>
<dbReference type="Proteomes" id="UP000440367">
    <property type="component" value="Unassembled WGS sequence"/>
</dbReference>
<dbReference type="EMBL" id="QXGF01000463">
    <property type="protein sequence ID" value="KAE8939831.1"/>
    <property type="molecule type" value="Genomic_DNA"/>
</dbReference>
<evidence type="ECO:0000256" key="1">
    <source>
        <dbReference type="SAM" id="MobiDB-lite"/>
    </source>
</evidence>
<dbReference type="EMBL" id="QXGC01000396">
    <property type="protein sequence ID" value="KAE9237740.1"/>
    <property type="molecule type" value="Genomic_DNA"/>
</dbReference>
<evidence type="ECO:0000313" key="6">
    <source>
        <dbReference type="EMBL" id="KAE9313636.1"/>
    </source>
</evidence>
<comment type="caution">
    <text evidence="5">The sequence shown here is derived from an EMBL/GenBank/DDBJ whole genome shotgun (WGS) entry which is preliminary data.</text>
</comment>
<dbReference type="AlphaFoldDB" id="A0A6A3ZMX3"/>
<reference evidence="7 8" key="1">
    <citation type="submission" date="2018-08" db="EMBL/GenBank/DDBJ databases">
        <title>Genomic investigation of the strawberry pathogen Phytophthora fragariae indicates pathogenicity is determined by transcriptional variation in three key races.</title>
        <authorList>
            <person name="Adams T.M."/>
            <person name="Armitage A.D."/>
            <person name="Sobczyk M.K."/>
            <person name="Bates H.J."/>
            <person name="Dunwell J.M."/>
            <person name="Nellist C.F."/>
            <person name="Harrison R.J."/>
        </authorList>
    </citation>
    <scope>NUCLEOTIDE SEQUENCE [LARGE SCALE GENOMIC DNA]</scope>
    <source>
        <strain evidence="6 8">A4</strain>
        <strain evidence="5 9">BC-1</strain>
        <strain evidence="4 11">BC-23</strain>
        <strain evidence="3 10">NOV-71</strain>
        <strain evidence="2 7">NOV-9</strain>
    </source>
</reference>
<evidence type="ECO:0000313" key="7">
    <source>
        <dbReference type="Proteomes" id="UP000429523"/>
    </source>
</evidence>
<dbReference type="Proteomes" id="UP000437068">
    <property type="component" value="Unassembled WGS sequence"/>
</dbReference>
<evidence type="ECO:0000313" key="2">
    <source>
        <dbReference type="EMBL" id="KAE8939831.1"/>
    </source>
</evidence>